<keyword evidence="2" id="KW-0720">Serine protease</keyword>
<feature type="domain" description="Peptidase S9 prolyl oligopeptidase catalytic" evidence="3">
    <location>
        <begin position="454"/>
        <end position="658"/>
    </location>
</feature>
<organism evidence="5 6">
    <name type="scientific">Agromyces atrinae</name>
    <dbReference type="NCBI Taxonomy" id="592376"/>
    <lineage>
        <taxon>Bacteria</taxon>
        <taxon>Bacillati</taxon>
        <taxon>Actinomycetota</taxon>
        <taxon>Actinomycetes</taxon>
        <taxon>Micrococcales</taxon>
        <taxon>Microbacteriaceae</taxon>
        <taxon>Agromyces</taxon>
    </lineage>
</organism>
<dbReference type="Pfam" id="PF07676">
    <property type="entry name" value="PD40"/>
    <property type="match status" value="2"/>
</dbReference>
<reference evidence="4 7" key="2">
    <citation type="submission" date="2020-07" db="EMBL/GenBank/DDBJ databases">
        <title>Sequencing the genomes of 1000 actinobacteria strains.</title>
        <authorList>
            <person name="Klenk H.-P."/>
        </authorList>
    </citation>
    <scope>NUCLEOTIDE SEQUENCE [LARGE SCALE GENOMIC DNA]</scope>
    <source>
        <strain evidence="4 7">DSM 23870</strain>
    </source>
</reference>
<dbReference type="GO" id="GO:0004177">
    <property type="term" value="F:aminopeptidase activity"/>
    <property type="evidence" value="ECO:0007669"/>
    <property type="project" value="UniProtKB-KW"/>
</dbReference>
<evidence type="ECO:0000256" key="2">
    <source>
        <dbReference type="ARBA" id="ARBA00022825"/>
    </source>
</evidence>
<name>A0A4Q2M9C0_9MICO</name>
<dbReference type="InterPro" id="IPR011659">
    <property type="entry name" value="WD40"/>
</dbReference>
<evidence type="ECO:0000313" key="6">
    <source>
        <dbReference type="Proteomes" id="UP000292686"/>
    </source>
</evidence>
<dbReference type="Gene3D" id="3.40.50.1820">
    <property type="entry name" value="alpha/beta hydrolase"/>
    <property type="match status" value="1"/>
</dbReference>
<keyword evidence="4" id="KW-0645">Protease</keyword>
<dbReference type="PANTHER" id="PTHR42776:SF27">
    <property type="entry name" value="DIPEPTIDYL PEPTIDASE FAMILY MEMBER 6"/>
    <property type="match status" value="1"/>
</dbReference>
<keyword evidence="4" id="KW-0031">Aminopeptidase</keyword>
<reference evidence="5 6" key="1">
    <citation type="submission" date="2019-01" db="EMBL/GenBank/DDBJ databases">
        <title>Agromyces.</title>
        <authorList>
            <person name="Li J."/>
        </authorList>
    </citation>
    <scope>NUCLEOTIDE SEQUENCE [LARGE SCALE GENOMIC DNA]</scope>
    <source>
        <strain evidence="5 6">DSM 23870</strain>
    </source>
</reference>
<sequence length="660" mass="70367">MRAVDIELLSNLSRPTLDPSGERAVVAVTRPHLAADAYVGQLWEVALDGSVPPRRLTRGFRDGSPQFSPDGSALAFLRAAPGEPTQLAVTDARGGEPIIVTDAELGVDAFQWSPDGSTLAFRARVPELGRYGSVDGMSAGAEAPRRLTTLRYRSNGVGYTGDRPARVHLFPSPDLQGAPFVAPIAERDGSTQEASPVTPGVALSSPEGDAGAFTFSPDGTELWVVEALHDERDIDLNSGVYAYGIEAGESARRVILSPTAGLSIGDLVVGFDDVPVVLASKTGESGRDFVARNTGLFVIEGDSATRLTDAETIDLGEVGSRITPAGSDAVLVQNRTRGRVELLSVTRTGDVTPVLDGAVEVTGAAAGNVVVASVQSAESFGDLVVIDGAGHRRLTDFSADIRAAGIARPREITVPTRDGSTVHGWIVRPEGDGPHPTLLMIHGGPFSQYSVHLFDEAQVLADAGYAVVFCNPRGSAGYGEAHGRVIRQKMGSVDLTDVLDFLDSALAFDSALDATRLGILGGSYGGYLTAWAIAHDHRFAAAIVERGFLDPEYVVGTSDIGDFFADEYTGTDAALQRSQSPQAVVDQVRTPTFVIHSENDLRCPLGQAERYYASLKRNGVETELLVFPGEDHELSRSGRPRHRVERFEAIIEWWNRYLPV</sequence>
<evidence type="ECO:0000313" key="7">
    <source>
        <dbReference type="Proteomes" id="UP000581087"/>
    </source>
</evidence>
<dbReference type="Pfam" id="PF00326">
    <property type="entry name" value="Peptidase_S9"/>
    <property type="match status" value="1"/>
</dbReference>
<dbReference type="EMBL" id="JACCBI010000001">
    <property type="protein sequence ID" value="NYD66128.1"/>
    <property type="molecule type" value="Genomic_DNA"/>
</dbReference>
<keyword evidence="6" id="KW-1185">Reference proteome</keyword>
<keyword evidence="1" id="KW-0378">Hydrolase</keyword>
<dbReference type="AlphaFoldDB" id="A0A4Q2M9C0"/>
<dbReference type="InterPro" id="IPR001375">
    <property type="entry name" value="Peptidase_S9_cat"/>
</dbReference>
<evidence type="ECO:0000313" key="5">
    <source>
        <dbReference type="EMBL" id="RXZ86472.1"/>
    </source>
</evidence>
<dbReference type="GO" id="GO:0006508">
    <property type="term" value="P:proteolysis"/>
    <property type="evidence" value="ECO:0007669"/>
    <property type="project" value="InterPro"/>
</dbReference>
<dbReference type="Proteomes" id="UP000581087">
    <property type="component" value="Unassembled WGS sequence"/>
</dbReference>
<proteinExistence type="predicted"/>
<dbReference type="OrthoDB" id="262125at2"/>
<dbReference type="InterPro" id="IPR029058">
    <property type="entry name" value="AB_hydrolase_fold"/>
</dbReference>
<dbReference type="EMBL" id="SDPM01000004">
    <property type="protein sequence ID" value="RXZ86472.1"/>
    <property type="molecule type" value="Genomic_DNA"/>
</dbReference>
<comment type="caution">
    <text evidence="5">The sequence shown here is derived from an EMBL/GenBank/DDBJ whole genome shotgun (WGS) entry which is preliminary data.</text>
</comment>
<dbReference type="RefSeq" id="WP_129174161.1">
    <property type="nucleotide sequence ID" value="NZ_JACCBI010000001.1"/>
</dbReference>
<evidence type="ECO:0000313" key="4">
    <source>
        <dbReference type="EMBL" id="NYD66128.1"/>
    </source>
</evidence>
<accession>A0A4Q2M9C0</accession>
<dbReference type="Proteomes" id="UP000292686">
    <property type="component" value="Unassembled WGS sequence"/>
</dbReference>
<protein>
    <submittedName>
        <fullName evidence="4">Dipeptidyl aminopeptidase/acylaminoacyl peptidase</fullName>
    </submittedName>
    <submittedName>
        <fullName evidence="5">S9 family peptidase</fullName>
    </submittedName>
</protein>
<evidence type="ECO:0000259" key="3">
    <source>
        <dbReference type="Pfam" id="PF00326"/>
    </source>
</evidence>
<dbReference type="GO" id="GO:0004252">
    <property type="term" value="F:serine-type endopeptidase activity"/>
    <property type="evidence" value="ECO:0007669"/>
    <property type="project" value="TreeGrafter"/>
</dbReference>
<gene>
    <name evidence="4" type="ORF">BJ972_000647</name>
    <name evidence="5" type="ORF">ESP50_08680</name>
</gene>
<dbReference type="SUPFAM" id="SSF53474">
    <property type="entry name" value="alpha/beta-Hydrolases"/>
    <property type="match status" value="1"/>
</dbReference>
<dbReference type="InterPro" id="IPR011042">
    <property type="entry name" value="6-blade_b-propeller_TolB-like"/>
</dbReference>
<dbReference type="Gene3D" id="2.120.10.30">
    <property type="entry name" value="TolB, C-terminal domain"/>
    <property type="match status" value="1"/>
</dbReference>
<dbReference type="SUPFAM" id="SSF82171">
    <property type="entry name" value="DPP6 N-terminal domain-like"/>
    <property type="match status" value="1"/>
</dbReference>
<evidence type="ECO:0000256" key="1">
    <source>
        <dbReference type="ARBA" id="ARBA00022801"/>
    </source>
</evidence>
<dbReference type="PANTHER" id="PTHR42776">
    <property type="entry name" value="SERINE PEPTIDASE S9 FAMILY MEMBER"/>
    <property type="match status" value="1"/>
</dbReference>